<dbReference type="RefSeq" id="WP_106658433.1">
    <property type="nucleotide sequence ID" value="NZ_PJEO01000014.1"/>
</dbReference>
<keyword evidence="1" id="KW-0472">Membrane</keyword>
<feature type="transmembrane region" description="Helical" evidence="1">
    <location>
        <begin position="322"/>
        <end position="343"/>
    </location>
</feature>
<feature type="transmembrane region" description="Helical" evidence="1">
    <location>
        <begin position="185"/>
        <end position="205"/>
    </location>
</feature>
<name>A0A2N3HMJ8_9FLAO</name>
<evidence type="ECO:0000313" key="3">
    <source>
        <dbReference type="EMBL" id="PKQ46157.1"/>
    </source>
</evidence>
<feature type="transmembrane region" description="Helical" evidence="1">
    <location>
        <begin position="295"/>
        <end position="316"/>
    </location>
</feature>
<evidence type="ECO:0000259" key="2">
    <source>
        <dbReference type="Pfam" id="PF07786"/>
    </source>
</evidence>
<feature type="transmembrane region" description="Helical" evidence="1">
    <location>
        <begin position="144"/>
        <end position="165"/>
    </location>
</feature>
<comment type="caution">
    <text evidence="3">The sequence shown here is derived from an EMBL/GenBank/DDBJ whole genome shotgun (WGS) entry which is preliminary data.</text>
</comment>
<proteinExistence type="predicted"/>
<dbReference type="AlphaFoldDB" id="A0A2N3HMJ8"/>
<organism evidence="3 4">
    <name type="scientific">Confluentibacter flavum</name>
    <dbReference type="NCBI Taxonomy" id="1909700"/>
    <lineage>
        <taxon>Bacteria</taxon>
        <taxon>Pseudomonadati</taxon>
        <taxon>Bacteroidota</taxon>
        <taxon>Flavobacteriia</taxon>
        <taxon>Flavobacteriales</taxon>
        <taxon>Flavobacteriaceae</taxon>
        <taxon>Confluentibacter</taxon>
    </lineage>
</organism>
<keyword evidence="1" id="KW-1133">Transmembrane helix</keyword>
<dbReference type="Pfam" id="PF07786">
    <property type="entry name" value="HGSNAT_cat"/>
    <property type="match status" value="1"/>
</dbReference>
<feature type="transmembrane region" description="Helical" evidence="1">
    <location>
        <begin position="7"/>
        <end position="26"/>
    </location>
</feature>
<feature type="transmembrane region" description="Helical" evidence="1">
    <location>
        <begin position="112"/>
        <end position="137"/>
    </location>
</feature>
<reference evidence="3 4" key="1">
    <citation type="submission" date="2017-12" db="EMBL/GenBank/DDBJ databases">
        <title>Confluentibacter flavum sp. nov., isolated from the saline lake.</title>
        <authorList>
            <person name="Yu L."/>
        </authorList>
    </citation>
    <scope>NUCLEOTIDE SEQUENCE [LARGE SCALE GENOMIC DNA]</scope>
    <source>
        <strain evidence="3 4">3B</strain>
    </source>
</reference>
<keyword evidence="4" id="KW-1185">Reference proteome</keyword>
<evidence type="ECO:0000313" key="4">
    <source>
        <dbReference type="Proteomes" id="UP000233435"/>
    </source>
</evidence>
<dbReference type="InterPro" id="IPR012429">
    <property type="entry name" value="HGSNAT_cat"/>
</dbReference>
<dbReference type="OrthoDB" id="1418407at2"/>
<evidence type="ECO:0000256" key="1">
    <source>
        <dbReference type="SAM" id="Phobius"/>
    </source>
</evidence>
<feature type="transmembrane region" description="Helical" evidence="1">
    <location>
        <begin position="217"/>
        <end position="237"/>
    </location>
</feature>
<feature type="domain" description="Heparan-alpha-glucosaminide N-acetyltransferase catalytic" evidence="2">
    <location>
        <begin position="5"/>
        <end position="228"/>
    </location>
</feature>
<accession>A0A2N3HMJ8</accession>
<dbReference type="EMBL" id="PJEO01000014">
    <property type="protein sequence ID" value="PKQ46157.1"/>
    <property type="molecule type" value="Genomic_DNA"/>
</dbReference>
<dbReference type="Proteomes" id="UP000233435">
    <property type="component" value="Unassembled WGS sequence"/>
</dbReference>
<feature type="transmembrane region" description="Helical" evidence="1">
    <location>
        <begin position="89"/>
        <end position="106"/>
    </location>
</feature>
<protein>
    <recommendedName>
        <fullName evidence="2">Heparan-alpha-glucosaminide N-acetyltransferase catalytic domain-containing protein</fullName>
    </recommendedName>
</protein>
<feature type="transmembrane region" description="Helical" evidence="1">
    <location>
        <begin position="257"/>
        <end position="275"/>
    </location>
</feature>
<sequence length="362" mass="42061">MHSNRLYFIDAVRAFAILMMLQGHFIDTLLDPIYRDTSNMFFNIWSYFRGVTAPTFFTISGLVFMYLLLKAKEKGNDKARIRKGLYRGLLLLFIGYTLRVDFYGWFQGKFYTYFLVIDVLQCIGLSLILMVGLYYVFKANTYMLSVVLVIIGCVIFVTEPLYRTLLLPDAPLILANYITKENGSVFTIIPWFGYTAFGAFFATVFFRHVHRRAFKALTIFTFFLVGLLLIFTSSWLLHKLGRITGETLFDAAADYNYLFSRLGDVLVLFGLFYAFEHFFKRSIITRIGEKTLSIYTFHFIIIFGSYTGIGLKHFYYKALDPYQAIFGALAFILVVVVISFYYAKTNTFLYNLFLKVVDRIKQ</sequence>
<keyword evidence="1" id="KW-0812">Transmembrane</keyword>
<feature type="transmembrane region" description="Helical" evidence="1">
    <location>
        <begin position="46"/>
        <end position="69"/>
    </location>
</feature>
<gene>
    <name evidence="3" type="ORF">CSW08_03025</name>
</gene>